<name>A0ABQ7UTQ8_SOLTU</name>
<proteinExistence type="predicted"/>
<comment type="caution">
    <text evidence="1">The sequence shown here is derived from an EMBL/GenBank/DDBJ whole genome shotgun (WGS) entry which is preliminary data.</text>
</comment>
<dbReference type="EMBL" id="JAIVGD010000018">
    <property type="protein sequence ID" value="KAH0754813.1"/>
    <property type="molecule type" value="Genomic_DNA"/>
</dbReference>
<dbReference type="Proteomes" id="UP000826656">
    <property type="component" value="Unassembled WGS sequence"/>
</dbReference>
<sequence>MDVEMVKYHPFQYGFVENYFVWKYQGEEDVIDEMYSVNDLHGGTQPELGYDNSYRQMILDVAGPNFDQGLSR</sequence>
<evidence type="ECO:0000313" key="2">
    <source>
        <dbReference type="Proteomes" id="UP000826656"/>
    </source>
</evidence>
<evidence type="ECO:0000313" key="1">
    <source>
        <dbReference type="EMBL" id="KAH0754813.1"/>
    </source>
</evidence>
<accession>A0ABQ7UTQ8</accession>
<organism evidence="1 2">
    <name type="scientific">Solanum tuberosum</name>
    <name type="common">Potato</name>
    <dbReference type="NCBI Taxonomy" id="4113"/>
    <lineage>
        <taxon>Eukaryota</taxon>
        <taxon>Viridiplantae</taxon>
        <taxon>Streptophyta</taxon>
        <taxon>Embryophyta</taxon>
        <taxon>Tracheophyta</taxon>
        <taxon>Spermatophyta</taxon>
        <taxon>Magnoliopsida</taxon>
        <taxon>eudicotyledons</taxon>
        <taxon>Gunneridae</taxon>
        <taxon>Pentapetalae</taxon>
        <taxon>asterids</taxon>
        <taxon>lamiids</taxon>
        <taxon>Solanales</taxon>
        <taxon>Solanaceae</taxon>
        <taxon>Solanoideae</taxon>
        <taxon>Solaneae</taxon>
        <taxon>Solanum</taxon>
    </lineage>
</organism>
<keyword evidence="2" id="KW-1185">Reference proteome</keyword>
<gene>
    <name evidence="1" type="ORF">KY290_025083</name>
</gene>
<protein>
    <submittedName>
        <fullName evidence="1">Uncharacterized protein</fullName>
    </submittedName>
</protein>
<reference evidence="1 2" key="1">
    <citation type="journal article" date="2021" name="bioRxiv">
        <title>Chromosome-scale and haplotype-resolved genome assembly of a tetraploid potato cultivar.</title>
        <authorList>
            <person name="Sun H."/>
            <person name="Jiao W.-B."/>
            <person name="Krause K."/>
            <person name="Campoy J.A."/>
            <person name="Goel M."/>
            <person name="Folz-Donahue K."/>
            <person name="Kukat C."/>
            <person name="Huettel B."/>
            <person name="Schneeberger K."/>
        </authorList>
    </citation>
    <scope>NUCLEOTIDE SEQUENCE [LARGE SCALE GENOMIC DNA]</scope>
    <source>
        <strain evidence="1">SolTubOtavaFocal</strain>
        <tissue evidence="1">Leaves</tissue>
    </source>
</reference>